<dbReference type="RefSeq" id="WP_142260259.1">
    <property type="nucleotide sequence ID" value="NZ_BMPV01000001.1"/>
</dbReference>
<gene>
    <name evidence="2" type="ORF">FHX40_3100</name>
</gene>
<dbReference type="PROSITE" id="PS51257">
    <property type="entry name" value="PROKAR_LIPOPROTEIN"/>
    <property type="match status" value="1"/>
</dbReference>
<evidence type="ECO:0008006" key="4">
    <source>
        <dbReference type="Google" id="ProtNLM"/>
    </source>
</evidence>
<feature type="chain" id="PRO_5039408194" description="LppA-like lipoprotein" evidence="1">
    <location>
        <begin position="21"/>
        <end position="151"/>
    </location>
</feature>
<sequence length="151" mass="15946">MAHSLRRTVSLIFIALLALAGCGDGNSDEPTAAEAGAILKQHITQLLERVRASDIKVTDPGGKNIPCGENRAMQTYGATGVDNFGSGDPEGLVTNMVGGLTALGDYTLTDAKLGDTKRELVSTTARTRITIESPGEKRYVVNGRTECLPIE</sequence>
<keyword evidence="1" id="KW-0732">Signal</keyword>
<evidence type="ECO:0000313" key="3">
    <source>
        <dbReference type="Proteomes" id="UP000319213"/>
    </source>
</evidence>
<dbReference type="Proteomes" id="UP000319213">
    <property type="component" value="Unassembled WGS sequence"/>
</dbReference>
<proteinExistence type="predicted"/>
<feature type="signal peptide" evidence="1">
    <location>
        <begin position="1"/>
        <end position="20"/>
    </location>
</feature>
<dbReference type="EMBL" id="VFPQ01000001">
    <property type="protein sequence ID" value="TQM76366.1"/>
    <property type="molecule type" value="Genomic_DNA"/>
</dbReference>
<evidence type="ECO:0000313" key="2">
    <source>
        <dbReference type="EMBL" id="TQM76366.1"/>
    </source>
</evidence>
<comment type="caution">
    <text evidence="2">The sequence shown here is derived from an EMBL/GenBank/DDBJ whole genome shotgun (WGS) entry which is preliminary data.</text>
</comment>
<name>A0A543J0L2_9ACTN</name>
<protein>
    <recommendedName>
        <fullName evidence="4">LppA-like lipoprotein</fullName>
    </recommendedName>
</protein>
<keyword evidence="3" id="KW-1185">Reference proteome</keyword>
<evidence type="ECO:0000256" key="1">
    <source>
        <dbReference type="SAM" id="SignalP"/>
    </source>
</evidence>
<reference evidence="2 3" key="1">
    <citation type="submission" date="2019-06" db="EMBL/GenBank/DDBJ databases">
        <title>Sequencing the genomes of 1000 actinobacteria strains.</title>
        <authorList>
            <person name="Klenk H.-P."/>
        </authorList>
    </citation>
    <scope>NUCLEOTIDE SEQUENCE [LARGE SCALE GENOMIC DNA]</scope>
    <source>
        <strain evidence="2 3">DSM 43186</strain>
    </source>
</reference>
<dbReference type="AlphaFoldDB" id="A0A543J0L2"/>
<organism evidence="2 3">
    <name type="scientific">Thermopolyspora flexuosa</name>
    <dbReference type="NCBI Taxonomy" id="103836"/>
    <lineage>
        <taxon>Bacteria</taxon>
        <taxon>Bacillati</taxon>
        <taxon>Actinomycetota</taxon>
        <taxon>Actinomycetes</taxon>
        <taxon>Streptosporangiales</taxon>
        <taxon>Streptosporangiaceae</taxon>
        <taxon>Thermopolyspora</taxon>
    </lineage>
</organism>
<dbReference type="OrthoDB" id="3533808at2"/>
<accession>A0A543J0L2</accession>